<dbReference type="InterPro" id="IPR051081">
    <property type="entry name" value="HTH_MetalResp_TranReg"/>
</dbReference>
<dbReference type="GeneID" id="24808779"/>
<dbReference type="SUPFAM" id="SSF46785">
    <property type="entry name" value="Winged helix' DNA-binding domain"/>
    <property type="match status" value="1"/>
</dbReference>
<proteinExistence type="predicted"/>
<dbReference type="HOGENOM" id="CLU_097806_7_3_2"/>
<dbReference type="Proteomes" id="UP000033096">
    <property type="component" value="Chromosome"/>
</dbReference>
<evidence type="ECO:0000313" key="6">
    <source>
        <dbReference type="Proteomes" id="UP000033096"/>
    </source>
</evidence>
<dbReference type="EMBL" id="CP009520">
    <property type="protein sequence ID" value="AKB42684.1"/>
    <property type="molecule type" value="Genomic_DNA"/>
</dbReference>
<keyword evidence="1" id="KW-0805">Transcription regulation</keyword>
<dbReference type="AlphaFoldDB" id="A0A0E3Q2U3"/>
<keyword evidence="2" id="KW-0238">DNA-binding</keyword>
<evidence type="ECO:0000256" key="3">
    <source>
        <dbReference type="ARBA" id="ARBA00023163"/>
    </source>
</evidence>
<dbReference type="PRINTS" id="PR00778">
    <property type="entry name" value="HTHARSR"/>
</dbReference>
<dbReference type="RefSeq" id="WP_048117492.1">
    <property type="nucleotide sequence ID" value="NZ_CP009520.1"/>
</dbReference>
<evidence type="ECO:0000313" key="5">
    <source>
        <dbReference type="EMBL" id="AKB42684.1"/>
    </source>
</evidence>
<evidence type="ECO:0000259" key="4">
    <source>
        <dbReference type="PROSITE" id="PS50987"/>
    </source>
</evidence>
<dbReference type="PATRIC" id="fig|1434123.4.peg.439"/>
<sequence length="137" mass="15714">MGTEKKSDTNKRKSEVEIERLKRFIFDRDQLEVRTQKLSSLVNMLDEEVLNSETRVFKALADTNRLKILKLLKEGELCACELTIALSNSQSTVSHHLSVLKNAGLIKERKEGKWSYFRLSDGAVIEILNQAKLLHDK</sequence>
<dbReference type="InterPro" id="IPR036388">
    <property type="entry name" value="WH-like_DNA-bd_sf"/>
</dbReference>
<dbReference type="Gene3D" id="1.10.10.10">
    <property type="entry name" value="Winged helix-like DNA-binding domain superfamily/Winged helix DNA-binding domain"/>
    <property type="match status" value="1"/>
</dbReference>
<protein>
    <submittedName>
        <fullName evidence="5">Arsenical resistance operon repressor</fullName>
    </submittedName>
</protein>
<dbReference type="KEGG" id="mvc:MSVAZ_0415"/>
<evidence type="ECO:0000256" key="1">
    <source>
        <dbReference type="ARBA" id="ARBA00023015"/>
    </source>
</evidence>
<dbReference type="PROSITE" id="PS50987">
    <property type="entry name" value="HTH_ARSR_2"/>
    <property type="match status" value="1"/>
</dbReference>
<name>A0A0E3Q2U3_9EURY</name>
<dbReference type="InterPro" id="IPR036390">
    <property type="entry name" value="WH_DNA-bd_sf"/>
</dbReference>
<organism evidence="5 6">
    <name type="scientific">Methanosarcina vacuolata Z-761</name>
    <dbReference type="NCBI Taxonomy" id="1434123"/>
    <lineage>
        <taxon>Archaea</taxon>
        <taxon>Methanobacteriati</taxon>
        <taxon>Methanobacteriota</taxon>
        <taxon>Stenosarchaea group</taxon>
        <taxon>Methanomicrobia</taxon>
        <taxon>Methanosarcinales</taxon>
        <taxon>Methanosarcinaceae</taxon>
        <taxon>Methanosarcina</taxon>
    </lineage>
</organism>
<dbReference type="SMART" id="SM00418">
    <property type="entry name" value="HTH_ARSR"/>
    <property type="match status" value="1"/>
</dbReference>
<keyword evidence="6" id="KW-1185">Reference proteome</keyword>
<keyword evidence="3" id="KW-0804">Transcription</keyword>
<dbReference type="GO" id="GO:0003677">
    <property type="term" value="F:DNA binding"/>
    <property type="evidence" value="ECO:0007669"/>
    <property type="project" value="UniProtKB-KW"/>
</dbReference>
<reference evidence="5 6" key="1">
    <citation type="submission" date="2014-07" db="EMBL/GenBank/DDBJ databases">
        <title>Methanogenic archaea and the global carbon cycle.</title>
        <authorList>
            <person name="Henriksen J.R."/>
            <person name="Luke J."/>
            <person name="Reinhart S."/>
            <person name="Benedict M.N."/>
            <person name="Youngblut N.D."/>
            <person name="Metcalf M.E."/>
            <person name="Whitaker R.J."/>
            <person name="Metcalf W.W."/>
        </authorList>
    </citation>
    <scope>NUCLEOTIDE SEQUENCE [LARGE SCALE GENOMIC DNA]</scope>
    <source>
        <strain evidence="5 6">Z-761</strain>
    </source>
</reference>
<dbReference type="InterPro" id="IPR001845">
    <property type="entry name" value="HTH_ArsR_DNA-bd_dom"/>
</dbReference>
<dbReference type="PANTHER" id="PTHR33154">
    <property type="entry name" value="TRANSCRIPTIONAL REGULATOR, ARSR FAMILY"/>
    <property type="match status" value="1"/>
</dbReference>
<dbReference type="GO" id="GO:0003700">
    <property type="term" value="F:DNA-binding transcription factor activity"/>
    <property type="evidence" value="ECO:0007669"/>
    <property type="project" value="InterPro"/>
</dbReference>
<dbReference type="NCBIfam" id="NF033788">
    <property type="entry name" value="HTH_metalloreg"/>
    <property type="match status" value="1"/>
</dbReference>
<dbReference type="PANTHER" id="PTHR33154:SF33">
    <property type="entry name" value="TRANSCRIPTIONAL REPRESSOR SDPR"/>
    <property type="match status" value="1"/>
</dbReference>
<accession>A0A0E3Q2U3</accession>
<evidence type="ECO:0000256" key="2">
    <source>
        <dbReference type="ARBA" id="ARBA00023125"/>
    </source>
</evidence>
<feature type="domain" description="HTH arsR-type" evidence="4">
    <location>
        <begin position="45"/>
        <end position="137"/>
    </location>
</feature>
<dbReference type="STRING" id="1434123.MSVAZ_0415"/>
<dbReference type="Pfam" id="PF01022">
    <property type="entry name" value="HTH_5"/>
    <property type="match status" value="1"/>
</dbReference>
<dbReference type="InterPro" id="IPR011991">
    <property type="entry name" value="ArsR-like_HTH"/>
</dbReference>
<dbReference type="CDD" id="cd00090">
    <property type="entry name" value="HTH_ARSR"/>
    <property type="match status" value="1"/>
</dbReference>
<gene>
    <name evidence="5" type="ORF">MSVAZ_0415</name>
</gene>